<feature type="non-terminal residue" evidence="1">
    <location>
        <position position="1"/>
    </location>
</feature>
<protein>
    <submittedName>
        <fullName evidence="1">Radical SAM protein</fullName>
    </submittedName>
</protein>
<evidence type="ECO:0000313" key="1">
    <source>
        <dbReference type="EMBL" id="MDT0616474.1"/>
    </source>
</evidence>
<proteinExistence type="predicted"/>
<name>A0ABU3B205_9ACTN</name>
<sequence>LRDLVGEETFAEHYRVQYGETNRLYLEAVCLRGDRRVGRVLEDLYDSGADLTCLDRDVLLKALDDHGLDFQRHLRLIDDPVLPWHTVNEVDPADEQRLLRAIEQRTTTR</sequence>
<gene>
    <name evidence="1" type="ORF">RM812_41025</name>
</gene>
<accession>A0ABU3B205</accession>
<keyword evidence="2" id="KW-1185">Reference proteome</keyword>
<dbReference type="Proteomes" id="UP001180724">
    <property type="component" value="Unassembled WGS sequence"/>
</dbReference>
<organism evidence="1 2">
    <name type="scientific">Streptomyces lancefieldiae</name>
    <dbReference type="NCBI Taxonomy" id="3075520"/>
    <lineage>
        <taxon>Bacteria</taxon>
        <taxon>Bacillati</taxon>
        <taxon>Actinomycetota</taxon>
        <taxon>Actinomycetes</taxon>
        <taxon>Kitasatosporales</taxon>
        <taxon>Streptomycetaceae</taxon>
        <taxon>Streptomyces</taxon>
    </lineage>
</organism>
<dbReference type="EMBL" id="JAVRFH010000153">
    <property type="protein sequence ID" value="MDT0616474.1"/>
    <property type="molecule type" value="Genomic_DNA"/>
</dbReference>
<reference evidence="1" key="1">
    <citation type="submission" date="2024-05" db="EMBL/GenBank/DDBJ databases">
        <title>30 novel species of actinomycetes from the DSMZ collection.</title>
        <authorList>
            <person name="Nouioui I."/>
        </authorList>
    </citation>
    <scope>NUCLEOTIDE SEQUENCE</scope>
    <source>
        <strain evidence="1">DSM 40712</strain>
    </source>
</reference>
<evidence type="ECO:0000313" key="2">
    <source>
        <dbReference type="Proteomes" id="UP001180724"/>
    </source>
</evidence>
<comment type="caution">
    <text evidence="1">The sequence shown here is derived from an EMBL/GenBank/DDBJ whole genome shotgun (WGS) entry which is preliminary data.</text>
</comment>